<sequence>MCFSLETTLEKLPKCGGTPCSECGKCSDWRRVGGLWQRRAGATCICTMFAGVSFSTARKDPGITVGTRSNTKIPVGGVCWPSDDEDDLGHLDIFLCSCT</sequence>
<evidence type="ECO:0000313" key="3">
    <source>
        <dbReference type="Proteomes" id="UP000663860"/>
    </source>
</evidence>
<proteinExistence type="predicted"/>
<dbReference type="EMBL" id="CAJNOE010000251">
    <property type="protein sequence ID" value="CAF1090891.1"/>
    <property type="molecule type" value="Genomic_DNA"/>
</dbReference>
<name>A0A814NFV5_9BILA</name>
<evidence type="ECO:0000313" key="2">
    <source>
        <dbReference type="EMBL" id="CAF4087114.1"/>
    </source>
</evidence>
<dbReference type="EMBL" id="CAJOBB010004390">
    <property type="protein sequence ID" value="CAF4087114.1"/>
    <property type="molecule type" value="Genomic_DNA"/>
</dbReference>
<organism evidence="1 3">
    <name type="scientific">Adineta steineri</name>
    <dbReference type="NCBI Taxonomy" id="433720"/>
    <lineage>
        <taxon>Eukaryota</taxon>
        <taxon>Metazoa</taxon>
        <taxon>Spiralia</taxon>
        <taxon>Gnathifera</taxon>
        <taxon>Rotifera</taxon>
        <taxon>Eurotatoria</taxon>
        <taxon>Bdelloidea</taxon>
        <taxon>Adinetida</taxon>
        <taxon>Adinetidae</taxon>
        <taxon>Adineta</taxon>
    </lineage>
</organism>
<accession>A0A814NFV5</accession>
<reference evidence="1" key="1">
    <citation type="submission" date="2021-02" db="EMBL/GenBank/DDBJ databases">
        <authorList>
            <person name="Nowell W R."/>
        </authorList>
    </citation>
    <scope>NUCLEOTIDE SEQUENCE</scope>
</reference>
<comment type="caution">
    <text evidence="1">The sequence shown here is derived from an EMBL/GenBank/DDBJ whole genome shotgun (WGS) entry which is preliminary data.</text>
</comment>
<gene>
    <name evidence="1" type="ORF">IZO911_LOCUS22491</name>
    <name evidence="2" type="ORF">KXQ929_LOCUS33727</name>
</gene>
<dbReference type="Proteomes" id="UP000663860">
    <property type="component" value="Unassembled WGS sequence"/>
</dbReference>
<dbReference type="AlphaFoldDB" id="A0A814NFV5"/>
<dbReference type="Proteomes" id="UP000663868">
    <property type="component" value="Unassembled WGS sequence"/>
</dbReference>
<evidence type="ECO:0000313" key="1">
    <source>
        <dbReference type="EMBL" id="CAF1090891.1"/>
    </source>
</evidence>
<protein>
    <submittedName>
        <fullName evidence="1">Uncharacterized protein</fullName>
    </submittedName>
</protein>